<feature type="binding site" evidence="6">
    <location>
        <position position="314"/>
    </location>
    <ligand>
        <name>substrate</name>
    </ligand>
</feature>
<feature type="active site" evidence="6">
    <location>
        <position position="310"/>
    </location>
</feature>
<feature type="binding site" evidence="6">
    <location>
        <begin position="328"/>
        <end position="329"/>
    </location>
    <ligand>
        <name>substrate</name>
    </ligand>
</feature>
<feature type="binding site" evidence="6">
    <location>
        <position position="157"/>
    </location>
    <ligand>
        <name>Zn(2+)</name>
        <dbReference type="ChEBI" id="CHEBI:29105"/>
        <label>1</label>
    </ligand>
</feature>
<dbReference type="GO" id="GO:0008270">
    <property type="term" value="F:zinc ion binding"/>
    <property type="evidence" value="ECO:0007669"/>
    <property type="project" value="UniProtKB-UniRule"/>
</dbReference>
<dbReference type="InterPro" id="IPR004722">
    <property type="entry name" value="DHOase"/>
</dbReference>
<comment type="pathway">
    <text evidence="6">Pyrimidine metabolism; UMP biosynthesis via de novo pathway; (S)-dihydroorotate from bicarbonate: step 3/3.</text>
</comment>
<dbReference type="PROSITE" id="PS00482">
    <property type="entry name" value="DIHYDROOROTASE_1"/>
    <property type="match status" value="1"/>
</dbReference>
<dbReference type="PANTHER" id="PTHR43668:SF2">
    <property type="entry name" value="ALLANTOINASE"/>
    <property type="match status" value="1"/>
</dbReference>
<organism evidence="8 9">
    <name type="scientific">Desulfoferula mesophila</name>
    <dbReference type="NCBI Taxonomy" id="3058419"/>
    <lineage>
        <taxon>Bacteria</taxon>
        <taxon>Pseudomonadati</taxon>
        <taxon>Thermodesulfobacteriota</taxon>
        <taxon>Desulfarculia</taxon>
        <taxon>Desulfarculales</taxon>
        <taxon>Desulfarculaceae</taxon>
        <taxon>Desulfoferula</taxon>
    </lineage>
</organism>
<dbReference type="CDD" id="cd01317">
    <property type="entry name" value="DHOase_IIa"/>
    <property type="match status" value="1"/>
</dbReference>
<protein>
    <recommendedName>
        <fullName evidence="6">Dihydroorotase</fullName>
        <shortName evidence="6">DHOase</shortName>
        <ecNumber evidence="6">3.5.2.3</ecNumber>
    </recommendedName>
</protein>
<feature type="binding site" evidence="6">
    <location>
        <position position="65"/>
    </location>
    <ligand>
        <name>Zn(2+)</name>
        <dbReference type="ChEBI" id="CHEBI:29105"/>
        <label>1</label>
    </ligand>
</feature>
<comment type="function">
    <text evidence="1 6">Catalyzes the reversible cyclization of carbamoyl aspartate to dihydroorotate.</text>
</comment>
<proteinExistence type="inferred from homology"/>
<feature type="binding site" evidence="6">
    <location>
        <position position="99"/>
    </location>
    <ligand>
        <name>substrate</name>
    </ligand>
</feature>
<evidence type="ECO:0000256" key="1">
    <source>
        <dbReference type="ARBA" id="ARBA00002368"/>
    </source>
</evidence>
<dbReference type="PROSITE" id="PS00483">
    <property type="entry name" value="DIHYDROOROTASE_2"/>
    <property type="match status" value="1"/>
</dbReference>
<evidence type="ECO:0000256" key="3">
    <source>
        <dbReference type="ARBA" id="ARBA00022723"/>
    </source>
</evidence>
<dbReference type="Gene3D" id="3.20.20.140">
    <property type="entry name" value="Metal-dependent hydrolases"/>
    <property type="match status" value="1"/>
</dbReference>
<dbReference type="SUPFAM" id="SSF51556">
    <property type="entry name" value="Metallo-dependent hydrolases"/>
    <property type="match status" value="1"/>
</dbReference>
<comment type="catalytic activity">
    <reaction evidence="6">
        <text>(S)-dihydroorotate + H2O = N-carbamoyl-L-aspartate + H(+)</text>
        <dbReference type="Rhea" id="RHEA:24296"/>
        <dbReference type="ChEBI" id="CHEBI:15377"/>
        <dbReference type="ChEBI" id="CHEBI:15378"/>
        <dbReference type="ChEBI" id="CHEBI:30864"/>
        <dbReference type="ChEBI" id="CHEBI:32814"/>
        <dbReference type="EC" id="3.5.2.3"/>
    </reaction>
</comment>
<dbReference type="InterPro" id="IPR011059">
    <property type="entry name" value="Metal-dep_hydrolase_composite"/>
</dbReference>
<name>A0AAU9EE22_9BACT</name>
<evidence type="ECO:0000256" key="4">
    <source>
        <dbReference type="ARBA" id="ARBA00022801"/>
    </source>
</evidence>
<dbReference type="SUPFAM" id="SSF51338">
    <property type="entry name" value="Composite domain of metallo-dependent hydrolases"/>
    <property type="match status" value="1"/>
</dbReference>
<dbReference type="HAMAP" id="MF_00220_B">
    <property type="entry name" value="PyrC_classI_B"/>
    <property type="match status" value="1"/>
</dbReference>
<sequence length="430" mass="44345">MSQPRPLLLKNGRLLCPDSNTDQTGDLLLEGGLISAAGGELQAPEGAEVIDCSGKWVAPGLIDLHVHLREPGHEYKEDIASGTAAAAAGGFTAVCSMPNTNPVNDSAAVTEMILERARKVGSCRVYPVGAITPGLKGEGLTQMAELKQAGCVAVSDDGHPVSDSRLLRRAMEYAAGFDLPVICHSEDTALSAGGAMHEGPMATALGLPGIPAEAEVSAVERDLTLAGLTGARVHIAHISCAGSVAALGRARAAGWAVSGETAPHYLALCDQDVGGYDTHRKMNPPLRSAADREAVRQALAEGLIQALATDHAPHSVLEKELEFGFAAFGVTGLETALGVMLELVAEGLLSPLAMIERMSASPARLLGLPGGELGVGSPADVVVIDPQAAWTVDPARMRSKSANTAFAGRELPGRALLTVCGGEVTFRLEG</sequence>
<keyword evidence="9" id="KW-1185">Reference proteome</keyword>
<gene>
    <name evidence="6 8" type="primary">pyrC</name>
    <name evidence="8" type="ORF">FAK_21260</name>
</gene>
<keyword evidence="5 6" id="KW-0665">Pyrimidine biosynthesis</keyword>
<dbReference type="Proteomes" id="UP001366166">
    <property type="component" value="Chromosome"/>
</dbReference>
<evidence type="ECO:0000256" key="6">
    <source>
        <dbReference type="HAMAP-Rule" id="MF_00220"/>
    </source>
</evidence>
<evidence type="ECO:0000259" key="7">
    <source>
        <dbReference type="Pfam" id="PF12890"/>
    </source>
</evidence>
<dbReference type="InterPro" id="IPR032466">
    <property type="entry name" value="Metal_Hydrolase"/>
</dbReference>
<dbReference type="EC" id="3.5.2.3" evidence="6"/>
<comment type="similarity">
    <text evidence="2 6">Belongs to the metallo-dependent hydrolases superfamily. DHOase family. Class I DHOase subfamily.</text>
</comment>
<dbReference type="PANTHER" id="PTHR43668">
    <property type="entry name" value="ALLANTOINASE"/>
    <property type="match status" value="1"/>
</dbReference>
<dbReference type="NCBIfam" id="TIGR00857">
    <property type="entry name" value="pyrC_multi"/>
    <property type="match status" value="1"/>
</dbReference>
<keyword evidence="6" id="KW-0862">Zinc</keyword>
<dbReference type="GO" id="GO:0005737">
    <property type="term" value="C:cytoplasm"/>
    <property type="evidence" value="ECO:0007669"/>
    <property type="project" value="TreeGrafter"/>
</dbReference>
<dbReference type="EMBL" id="AP028679">
    <property type="protein sequence ID" value="BEQ15060.1"/>
    <property type="molecule type" value="Genomic_DNA"/>
</dbReference>
<dbReference type="Gene3D" id="2.30.40.10">
    <property type="entry name" value="Urease, subunit C, domain 1"/>
    <property type="match status" value="1"/>
</dbReference>
<evidence type="ECO:0000313" key="9">
    <source>
        <dbReference type="Proteomes" id="UP001366166"/>
    </source>
</evidence>
<dbReference type="AlphaFoldDB" id="A0AAU9EE22"/>
<comment type="cofactor">
    <cofactor evidence="6">
        <name>Zn(2+)</name>
        <dbReference type="ChEBI" id="CHEBI:29105"/>
    </cofactor>
    <text evidence="6">Binds 2 Zn(2+) ions per subunit.</text>
</comment>
<dbReference type="InterPro" id="IPR050138">
    <property type="entry name" value="DHOase/Allantoinase_Hydrolase"/>
</dbReference>
<keyword evidence="4 6" id="KW-0378">Hydrolase</keyword>
<dbReference type="InterPro" id="IPR002195">
    <property type="entry name" value="Dihydroorotase_CS"/>
</dbReference>
<reference evidence="9" key="1">
    <citation type="journal article" date="2023" name="Arch. Microbiol.">
        <title>Desulfoferula mesophilus gen. nov. sp. nov., a mesophilic sulfate-reducing bacterium isolated from a brackish lake sediment.</title>
        <authorList>
            <person name="Watanabe T."/>
            <person name="Yabe T."/>
            <person name="Tsuji J.M."/>
            <person name="Fukui M."/>
        </authorList>
    </citation>
    <scope>NUCLEOTIDE SEQUENCE [LARGE SCALE GENOMIC DNA]</scope>
    <source>
        <strain evidence="9">12FAK</strain>
    </source>
</reference>
<feature type="binding site" evidence="6">
    <location>
        <position position="157"/>
    </location>
    <ligand>
        <name>Zn(2+)</name>
        <dbReference type="ChEBI" id="CHEBI:29105"/>
        <label>2</label>
    </ligand>
</feature>
<accession>A0AAU9EE22</accession>
<dbReference type="Pfam" id="PF12890">
    <property type="entry name" value="DHOase"/>
    <property type="match status" value="1"/>
</dbReference>
<feature type="binding site" evidence="6">
    <location>
        <position position="67"/>
    </location>
    <ligand>
        <name>Zn(2+)</name>
        <dbReference type="ChEBI" id="CHEBI:29105"/>
        <label>1</label>
    </ligand>
</feature>
<feature type="binding site" evidence="6">
    <location>
        <position position="237"/>
    </location>
    <ligand>
        <name>Zn(2+)</name>
        <dbReference type="ChEBI" id="CHEBI:29105"/>
        <label>2</label>
    </ligand>
</feature>
<dbReference type="GO" id="GO:0044205">
    <property type="term" value="P:'de novo' UMP biosynthetic process"/>
    <property type="evidence" value="ECO:0007669"/>
    <property type="project" value="UniProtKB-UniRule"/>
</dbReference>
<evidence type="ECO:0000256" key="2">
    <source>
        <dbReference type="ARBA" id="ARBA00010286"/>
    </source>
</evidence>
<keyword evidence="3 6" id="KW-0479">Metal-binding</keyword>
<dbReference type="KEGG" id="dmp:FAK_21260"/>
<dbReference type="GO" id="GO:0006145">
    <property type="term" value="P:purine nucleobase catabolic process"/>
    <property type="evidence" value="ECO:0007669"/>
    <property type="project" value="TreeGrafter"/>
</dbReference>
<evidence type="ECO:0000313" key="8">
    <source>
        <dbReference type="EMBL" id="BEQ15060.1"/>
    </source>
</evidence>
<feature type="binding site" evidence="6">
    <location>
        <position position="310"/>
    </location>
    <ligand>
        <name>Zn(2+)</name>
        <dbReference type="ChEBI" id="CHEBI:29105"/>
        <label>1</label>
    </ligand>
</feature>
<dbReference type="RefSeq" id="WP_338598941.1">
    <property type="nucleotide sequence ID" value="NZ_AP028679.1"/>
</dbReference>
<evidence type="ECO:0000256" key="5">
    <source>
        <dbReference type="ARBA" id="ARBA00022975"/>
    </source>
</evidence>
<feature type="domain" description="Dihydroorotase catalytic" evidence="7">
    <location>
        <begin position="54"/>
        <end position="240"/>
    </location>
</feature>
<feature type="binding site" evidence="6">
    <location>
        <position position="283"/>
    </location>
    <ligand>
        <name>substrate</name>
    </ligand>
</feature>
<dbReference type="GO" id="GO:0004151">
    <property type="term" value="F:dihydroorotase activity"/>
    <property type="evidence" value="ECO:0007669"/>
    <property type="project" value="UniProtKB-UniRule"/>
</dbReference>
<dbReference type="GO" id="GO:0004038">
    <property type="term" value="F:allantoinase activity"/>
    <property type="evidence" value="ECO:0007669"/>
    <property type="project" value="TreeGrafter"/>
</dbReference>
<dbReference type="InterPro" id="IPR024403">
    <property type="entry name" value="DHOase_cat"/>
</dbReference>
<feature type="binding site" evidence="6">
    <location>
        <begin position="67"/>
        <end position="69"/>
    </location>
    <ligand>
        <name>substrate</name>
    </ligand>
</feature>
<feature type="binding site" evidence="6">
    <location>
        <position position="184"/>
    </location>
    <ligand>
        <name>Zn(2+)</name>
        <dbReference type="ChEBI" id="CHEBI:29105"/>
        <label>2</label>
    </ligand>
</feature>